<evidence type="ECO:0000256" key="1">
    <source>
        <dbReference type="SAM" id="Phobius"/>
    </source>
</evidence>
<evidence type="ECO:0000313" key="2">
    <source>
        <dbReference type="EMBL" id="QOR71452.1"/>
    </source>
</evidence>
<proteinExistence type="predicted"/>
<dbReference type="Proteomes" id="UP000593758">
    <property type="component" value="Chromosome"/>
</dbReference>
<keyword evidence="1" id="KW-1133">Transmembrane helix</keyword>
<dbReference type="KEGG" id="halt:IM660_03910"/>
<protein>
    <submittedName>
        <fullName evidence="2">Uncharacterized protein</fullName>
    </submittedName>
</protein>
<organism evidence="2 3">
    <name type="scientific">Ruania alkalisoli</name>
    <dbReference type="NCBI Taxonomy" id="2779775"/>
    <lineage>
        <taxon>Bacteria</taxon>
        <taxon>Bacillati</taxon>
        <taxon>Actinomycetota</taxon>
        <taxon>Actinomycetes</taxon>
        <taxon>Micrococcales</taxon>
        <taxon>Ruaniaceae</taxon>
        <taxon>Ruania</taxon>
    </lineage>
</organism>
<dbReference type="AlphaFoldDB" id="A0A7M1SXJ0"/>
<evidence type="ECO:0000313" key="3">
    <source>
        <dbReference type="Proteomes" id="UP000593758"/>
    </source>
</evidence>
<name>A0A7M1SXJ0_9MICO</name>
<keyword evidence="1" id="KW-0472">Membrane</keyword>
<dbReference type="EMBL" id="CP063169">
    <property type="protein sequence ID" value="QOR71452.1"/>
    <property type="molecule type" value="Genomic_DNA"/>
</dbReference>
<dbReference type="RefSeq" id="WP_193498113.1">
    <property type="nucleotide sequence ID" value="NZ_CP063169.1"/>
</dbReference>
<feature type="transmembrane region" description="Helical" evidence="1">
    <location>
        <begin position="86"/>
        <end position="114"/>
    </location>
</feature>
<reference evidence="2 3" key="1">
    <citation type="submission" date="2020-10" db="EMBL/GenBank/DDBJ databases">
        <title>Haloactinobacterium sp. RN3S43, a bacterium isolated from saline soil.</title>
        <authorList>
            <person name="Sun J.-Q."/>
        </authorList>
    </citation>
    <scope>NUCLEOTIDE SEQUENCE [LARGE SCALE GENOMIC DNA]</scope>
    <source>
        <strain evidence="2 3">RN3S43</strain>
    </source>
</reference>
<feature type="transmembrane region" description="Helical" evidence="1">
    <location>
        <begin position="26"/>
        <end position="47"/>
    </location>
</feature>
<gene>
    <name evidence="2" type="ORF">IM660_03910</name>
</gene>
<accession>A0A7M1SXJ0</accession>
<keyword evidence="3" id="KW-1185">Reference proteome</keyword>
<keyword evidence="1" id="KW-0812">Transmembrane</keyword>
<sequence length="171" mass="17709">MSGSFLHHARVVPRALRRAARLSSPAALVSVLSGWSVLSIVLGRVLLPADCVSADGVAGFVAANLAQMRSVAACPTGTLGYGPHTLAAVGACAALLAALVVAHVTLTGVALWVARAAAGVRGVLAALRILPGKVRVPQLLPRAEQPSWYSRPARTVLQVRPVWRRGPPVLV</sequence>